<dbReference type="Proteomes" id="UP000265520">
    <property type="component" value="Unassembled WGS sequence"/>
</dbReference>
<accession>A0A392Q8Q7</accession>
<feature type="region of interest" description="Disordered" evidence="1">
    <location>
        <begin position="1"/>
        <end position="30"/>
    </location>
</feature>
<keyword evidence="3" id="KW-1185">Reference proteome</keyword>
<evidence type="ECO:0000313" key="3">
    <source>
        <dbReference type="Proteomes" id="UP000265520"/>
    </source>
</evidence>
<dbReference type="EMBL" id="LXQA010118149">
    <property type="protein sequence ID" value="MCI20110.1"/>
    <property type="molecule type" value="Genomic_DNA"/>
</dbReference>
<name>A0A392Q8Q7_9FABA</name>
<evidence type="ECO:0000313" key="2">
    <source>
        <dbReference type="EMBL" id="MCI20110.1"/>
    </source>
</evidence>
<organism evidence="2 3">
    <name type="scientific">Trifolium medium</name>
    <dbReference type="NCBI Taxonomy" id="97028"/>
    <lineage>
        <taxon>Eukaryota</taxon>
        <taxon>Viridiplantae</taxon>
        <taxon>Streptophyta</taxon>
        <taxon>Embryophyta</taxon>
        <taxon>Tracheophyta</taxon>
        <taxon>Spermatophyta</taxon>
        <taxon>Magnoliopsida</taxon>
        <taxon>eudicotyledons</taxon>
        <taxon>Gunneridae</taxon>
        <taxon>Pentapetalae</taxon>
        <taxon>rosids</taxon>
        <taxon>fabids</taxon>
        <taxon>Fabales</taxon>
        <taxon>Fabaceae</taxon>
        <taxon>Papilionoideae</taxon>
        <taxon>50 kb inversion clade</taxon>
        <taxon>NPAAA clade</taxon>
        <taxon>Hologalegina</taxon>
        <taxon>IRL clade</taxon>
        <taxon>Trifolieae</taxon>
        <taxon>Trifolium</taxon>
    </lineage>
</organism>
<feature type="compositionally biased region" description="Low complexity" evidence="1">
    <location>
        <begin position="1"/>
        <end position="21"/>
    </location>
</feature>
<dbReference type="AlphaFoldDB" id="A0A392Q8Q7"/>
<reference evidence="2 3" key="1">
    <citation type="journal article" date="2018" name="Front. Plant Sci.">
        <title>Red Clover (Trifolium pratense) and Zigzag Clover (T. medium) - A Picture of Genomic Similarities and Differences.</title>
        <authorList>
            <person name="Dluhosova J."/>
            <person name="Istvanek J."/>
            <person name="Nedelnik J."/>
            <person name="Repkova J."/>
        </authorList>
    </citation>
    <scope>NUCLEOTIDE SEQUENCE [LARGE SCALE GENOMIC DNA]</scope>
    <source>
        <strain evidence="3">cv. 10/8</strain>
        <tissue evidence="2">Leaf</tissue>
    </source>
</reference>
<protein>
    <submittedName>
        <fullName evidence="2">Uncharacterized protein</fullName>
    </submittedName>
</protein>
<feature type="non-terminal residue" evidence="2">
    <location>
        <position position="30"/>
    </location>
</feature>
<sequence length="30" mass="3309">MDMERIMSSSSSESDVVVVIRPDPSKAVQQ</sequence>
<comment type="caution">
    <text evidence="2">The sequence shown here is derived from an EMBL/GenBank/DDBJ whole genome shotgun (WGS) entry which is preliminary data.</text>
</comment>
<evidence type="ECO:0000256" key="1">
    <source>
        <dbReference type="SAM" id="MobiDB-lite"/>
    </source>
</evidence>
<proteinExistence type="predicted"/>